<accession>A0ACA9TT03</accession>
<comment type="caution">
    <text evidence="1">The sequence shown here is derived from an EMBL/GenBank/DDBJ whole genome shotgun (WGS) entry which is preliminary data.</text>
</comment>
<proteinExistence type="predicted"/>
<keyword evidence="2" id="KW-1185">Reference proteome</keyword>
<protein>
    <submittedName>
        <fullName evidence="1">Uncharacterized protein</fullName>
    </submittedName>
</protein>
<sequence>MEHPVKEIEGVITSLTKGSPPEQEETLYNYFLSNASFSHPFCYVPPLAKGSVPFAPAIDSAWLILGIYRWYRTLSPNIDITIDSAVFDQRSGILYVSIRQTFAVWFIPFYKAQVKLVSVLRLTQRTSWAPEETVTRRALAESREPAALAGPGRERARYYISSQEDLYTINDCIRFLVPGVGPLLWCLWQLYSTLLCVVGSLVFMPLYLVLNKSKVKARTEKEIN</sequence>
<dbReference type="Proteomes" id="UP000836387">
    <property type="component" value="Unassembled WGS sequence"/>
</dbReference>
<organism evidence="1 2">
    <name type="scientific">Clonostachys rosea f. rosea IK726</name>
    <dbReference type="NCBI Taxonomy" id="1349383"/>
    <lineage>
        <taxon>Eukaryota</taxon>
        <taxon>Fungi</taxon>
        <taxon>Dikarya</taxon>
        <taxon>Ascomycota</taxon>
        <taxon>Pezizomycotina</taxon>
        <taxon>Sordariomycetes</taxon>
        <taxon>Hypocreomycetidae</taxon>
        <taxon>Hypocreales</taxon>
        <taxon>Bionectriaceae</taxon>
        <taxon>Clonostachys</taxon>
    </lineage>
</organism>
<evidence type="ECO:0000313" key="1">
    <source>
        <dbReference type="EMBL" id="CAG9944065.1"/>
    </source>
</evidence>
<reference evidence="1" key="1">
    <citation type="submission" date="2020-04" db="EMBL/GenBank/DDBJ databases">
        <authorList>
            <person name="Broberg M."/>
        </authorList>
    </citation>
    <scope>NUCLEOTIDE SEQUENCE</scope>
</reference>
<evidence type="ECO:0000313" key="2">
    <source>
        <dbReference type="Proteomes" id="UP000836387"/>
    </source>
</evidence>
<gene>
    <name evidence="1" type="ORF">CRV2_00001229</name>
</gene>
<name>A0ACA9TT03_BIOOC</name>
<dbReference type="EMBL" id="CADEHS020000007">
    <property type="protein sequence ID" value="CAG9944065.1"/>
    <property type="molecule type" value="Genomic_DNA"/>
</dbReference>
<reference evidence="1" key="2">
    <citation type="submission" date="2021-10" db="EMBL/GenBank/DDBJ databases">
        <authorList>
            <person name="Piombo E."/>
        </authorList>
    </citation>
    <scope>NUCLEOTIDE SEQUENCE</scope>
</reference>